<reference evidence="3 4" key="1">
    <citation type="journal article" date="2015" name="Genome Announc.">
        <title>Virulence Factor Genes Detected in the Complete Genome Sequence of Corynebacterium uterequi DSM 45634, Isolated from the Uterus of a Maiden Mare.</title>
        <authorList>
            <person name="Ruckert C."/>
            <person name="Kriete M."/>
            <person name="Jaenicke S."/>
            <person name="Winkler A."/>
            <person name="Tauch A."/>
        </authorList>
    </citation>
    <scope>NUCLEOTIDE SEQUENCE [LARGE SCALE GENOMIC DNA]</scope>
    <source>
        <strain evidence="3 4">DSM 45634</strain>
    </source>
</reference>
<feature type="domain" description="AMP-binding enzyme C-terminal" evidence="2">
    <location>
        <begin position="450"/>
        <end position="527"/>
    </location>
</feature>
<dbReference type="PATRIC" id="fig|1072256.5.peg.875"/>
<dbReference type="Gene3D" id="3.40.50.12780">
    <property type="entry name" value="N-terminal domain of ligase-like"/>
    <property type="match status" value="1"/>
</dbReference>
<keyword evidence="4" id="KW-1185">Reference proteome</keyword>
<dbReference type="Pfam" id="PF13193">
    <property type="entry name" value="AMP-binding_C"/>
    <property type="match status" value="1"/>
</dbReference>
<dbReference type="Proteomes" id="UP000035548">
    <property type="component" value="Chromosome"/>
</dbReference>
<dbReference type="GO" id="GO:0016877">
    <property type="term" value="F:ligase activity, forming carbon-sulfur bonds"/>
    <property type="evidence" value="ECO:0007669"/>
    <property type="project" value="UniProtKB-ARBA"/>
</dbReference>
<keyword evidence="3" id="KW-0436">Ligase</keyword>
<dbReference type="PROSITE" id="PS00455">
    <property type="entry name" value="AMP_BINDING"/>
    <property type="match status" value="1"/>
</dbReference>
<dbReference type="EMBL" id="CP011546">
    <property type="protein sequence ID" value="AKK10887.1"/>
    <property type="molecule type" value="Genomic_DNA"/>
</dbReference>
<proteinExistence type="predicted"/>
<dbReference type="EC" id="6.2.1.-" evidence="3"/>
<gene>
    <name evidence="3" type="primary">alkK</name>
    <name evidence="3" type="ORF">CUTER_04410</name>
</gene>
<dbReference type="SUPFAM" id="SSF56801">
    <property type="entry name" value="Acetyl-CoA synthetase-like"/>
    <property type="match status" value="1"/>
</dbReference>
<name>A0A0G3HIC1_9CORY</name>
<dbReference type="InterPro" id="IPR025110">
    <property type="entry name" value="AMP-bd_C"/>
</dbReference>
<dbReference type="STRING" id="1072256.CUTER_04410"/>
<evidence type="ECO:0000313" key="3">
    <source>
        <dbReference type="EMBL" id="AKK10887.1"/>
    </source>
</evidence>
<evidence type="ECO:0000259" key="2">
    <source>
        <dbReference type="Pfam" id="PF13193"/>
    </source>
</evidence>
<protein>
    <submittedName>
        <fullName evidence="3">Acyl-CoA synthetase (AMP-forming)/AMP-acid ligase II</fullName>
        <ecNumber evidence="3">6.2.1.-</ecNumber>
    </submittedName>
</protein>
<organism evidence="3 4">
    <name type="scientific">Corynebacterium uterequi</name>
    <dbReference type="NCBI Taxonomy" id="1072256"/>
    <lineage>
        <taxon>Bacteria</taxon>
        <taxon>Bacillati</taxon>
        <taxon>Actinomycetota</taxon>
        <taxon>Actinomycetes</taxon>
        <taxon>Mycobacteriales</taxon>
        <taxon>Corynebacteriaceae</taxon>
        <taxon>Corynebacterium</taxon>
    </lineage>
</organism>
<dbReference type="PANTHER" id="PTHR43767">
    <property type="entry name" value="LONG-CHAIN-FATTY-ACID--COA LIGASE"/>
    <property type="match status" value="1"/>
</dbReference>
<accession>A0A0G3HIC1</accession>
<dbReference type="InterPro" id="IPR042099">
    <property type="entry name" value="ANL_N_sf"/>
</dbReference>
<evidence type="ECO:0000313" key="4">
    <source>
        <dbReference type="Proteomes" id="UP000035548"/>
    </source>
</evidence>
<dbReference type="NCBIfam" id="NF004143">
    <property type="entry name" value="PRK05620.1"/>
    <property type="match status" value="1"/>
</dbReference>
<sequence length="553" mass="60230">MLSTMQDVPLSIGHIVSYGSRVHASTTVTTFRTIEPETTTFGAIGSRSAAFAHALREELGITDDQRVGTLMFNSAEHLEVMFAVTAMGAVFVPLNKQLLDAQLRHIVRHCNVEVIVVDPRLVDKLTEFIPDASELRTVIITGTDGIPDAIGGVPALSYEALLDGRPTDYAWPELPDNTAAALCYSTGTEGAPKAIAYSHRSLYLQALTLRAADSLGISNGEAFLSCVPIYHVLSWGVPFAAWMSGTPLVLPAADLSAPRLADIIATAQPRKANGVPTLWNQLMVHYLEHPPHRMSLTEVFVGGSPATDWLIRTWEESFGVDIIHVWGMTETTTVGTVARPPAGSSGEQRTAYRVSQGRFDPSLDYRVVNDGDIVTPDQYRPGEIQVRGNLVTASYLPDDADTARATSFTEDGWLRTGDVGTVTSDGFLSISDRARDVIRSGGEWIYSAQLENVIMESDAILECAVVGIPHVKWGERPLAVAVTYPGYPPTADTARAIRAELRAILPNWMIPEYWAFVDHIAKTSVDKFDKKDLRQHLADGLLDVITLPSPGDR</sequence>
<dbReference type="RefSeq" id="WP_047259382.1">
    <property type="nucleotide sequence ID" value="NZ_CP011546.1"/>
</dbReference>
<dbReference type="Pfam" id="PF00501">
    <property type="entry name" value="AMP-binding"/>
    <property type="match status" value="1"/>
</dbReference>
<dbReference type="AlphaFoldDB" id="A0A0G3HIC1"/>
<evidence type="ECO:0000259" key="1">
    <source>
        <dbReference type="Pfam" id="PF00501"/>
    </source>
</evidence>
<dbReference type="PANTHER" id="PTHR43767:SF11">
    <property type="entry name" value="MEDIUM-CHAIN-FATTY-ACID--COA LIGASE"/>
    <property type="match status" value="1"/>
</dbReference>
<dbReference type="InterPro" id="IPR050237">
    <property type="entry name" value="ATP-dep_AMP-bd_enzyme"/>
</dbReference>
<dbReference type="InterPro" id="IPR045851">
    <property type="entry name" value="AMP-bd_C_sf"/>
</dbReference>
<dbReference type="KEGG" id="cut:CUTER_04410"/>
<reference evidence="4" key="2">
    <citation type="submission" date="2015-05" db="EMBL/GenBank/DDBJ databases">
        <title>Complete genome sequence of Corynebacterium uterequi DSM 45634, isolated from the uterus of a maiden mare.</title>
        <authorList>
            <person name="Ruckert C."/>
            <person name="Albersmeier A."/>
            <person name="Winkler A."/>
            <person name="Tauch A."/>
        </authorList>
    </citation>
    <scope>NUCLEOTIDE SEQUENCE [LARGE SCALE GENOMIC DNA]</scope>
    <source>
        <strain evidence="4">DSM 45634</strain>
    </source>
</reference>
<dbReference type="InterPro" id="IPR000873">
    <property type="entry name" value="AMP-dep_synth/lig_dom"/>
</dbReference>
<dbReference type="Gene3D" id="3.30.300.30">
    <property type="match status" value="1"/>
</dbReference>
<feature type="domain" description="AMP-dependent synthetase/ligase" evidence="1">
    <location>
        <begin position="35"/>
        <end position="396"/>
    </location>
</feature>
<dbReference type="OrthoDB" id="9803968at2"/>
<dbReference type="InterPro" id="IPR020845">
    <property type="entry name" value="AMP-binding_CS"/>
</dbReference>